<dbReference type="Gene3D" id="2.40.10.10">
    <property type="entry name" value="Trypsin-like serine proteases"/>
    <property type="match status" value="1"/>
</dbReference>
<reference evidence="2 3" key="1">
    <citation type="journal article" date="2015" name="Nat. Commun.">
        <title>Outbred genome sequencing and CRISPR/Cas9 gene editing in butterflies.</title>
        <authorList>
            <person name="Li X."/>
            <person name="Fan D."/>
            <person name="Zhang W."/>
            <person name="Liu G."/>
            <person name="Zhang L."/>
            <person name="Zhao L."/>
            <person name="Fang X."/>
            <person name="Chen L."/>
            <person name="Dong Y."/>
            <person name="Chen Y."/>
            <person name="Ding Y."/>
            <person name="Zhao R."/>
            <person name="Feng M."/>
            <person name="Zhu Y."/>
            <person name="Feng Y."/>
            <person name="Jiang X."/>
            <person name="Zhu D."/>
            <person name="Xiang H."/>
            <person name="Feng X."/>
            <person name="Li S."/>
            <person name="Wang J."/>
            <person name="Zhang G."/>
            <person name="Kronforst M.R."/>
            <person name="Wang W."/>
        </authorList>
    </citation>
    <scope>NUCLEOTIDE SEQUENCE [LARGE SCALE GENOMIC DNA]</scope>
    <source>
        <strain evidence="2">Ya'a_city_454_Px</strain>
        <tissue evidence="2">Whole body</tissue>
    </source>
</reference>
<dbReference type="SMART" id="SM00020">
    <property type="entry name" value="Tryp_SPc"/>
    <property type="match status" value="1"/>
</dbReference>
<protein>
    <submittedName>
        <fullName evidence="2">Trypsin epsilon</fullName>
    </submittedName>
</protein>
<dbReference type="PROSITE" id="PS50240">
    <property type="entry name" value="TRYPSIN_DOM"/>
    <property type="match status" value="1"/>
</dbReference>
<name>A0A194QD88_PAPXU</name>
<dbReference type="EMBL" id="KQ459167">
    <property type="protein sequence ID" value="KPJ03508.1"/>
    <property type="molecule type" value="Genomic_DNA"/>
</dbReference>
<dbReference type="InterPro" id="IPR043504">
    <property type="entry name" value="Peptidase_S1_PA_chymotrypsin"/>
</dbReference>
<organism evidence="2 3">
    <name type="scientific">Papilio xuthus</name>
    <name type="common">Asian swallowtail butterfly</name>
    <dbReference type="NCBI Taxonomy" id="66420"/>
    <lineage>
        <taxon>Eukaryota</taxon>
        <taxon>Metazoa</taxon>
        <taxon>Ecdysozoa</taxon>
        <taxon>Arthropoda</taxon>
        <taxon>Hexapoda</taxon>
        <taxon>Insecta</taxon>
        <taxon>Pterygota</taxon>
        <taxon>Neoptera</taxon>
        <taxon>Endopterygota</taxon>
        <taxon>Lepidoptera</taxon>
        <taxon>Glossata</taxon>
        <taxon>Ditrysia</taxon>
        <taxon>Papilionoidea</taxon>
        <taxon>Papilionidae</taxon>
        <taxon>Papilioninae</taxon>
        <taxon>Papilio</taxon>
    </lineage>
</organism>
<sequence length="282" mass="31828">MEFIGYITIYDAYVHPDFKLNIDTMPNREKDIALLYVREEIKFNRYIKPIRLSRMRPKIGDTGIIAGFGETEINLTTPREGIAVIDTCPNASGERTRNICTIGPVRAGPGDSGGPLIYKGKLVGLISESSSEQTPFELPVQLVGFPFIIMAVRVTNFIKKLSYALSPATYRSRARRELIYTDQSMESLDAREVEKYIIAEFGAKACVFERVCSHYAANARVQPRQQLNWADVFKQYRQSQDQAKELFLLSVFLGDIVGSTQLCHQLGKRRPCDNTLLTSIES</sequence>
<accession>A0A194QD88</accession>
<dbReference type="Proteomes" id="UP000053268">
    <property type="component" value="Unassembled WGS sequence"/>
</dbReference>
<feature type="domain" description="Peptidase S1" evidence="1">
    <location>
        <begin position="9"/>
        <end position="166"/>
    </location>
</feature>
<dbReference type="Pfam" id="PF00089">
    <property type="entry name" value="Trypsin"/>
    <property type="match status" value="1"/>
</dbReference>
<proteinExistence type="predicted"/>
<dbReference type="GO" id="GO:0006508">
    <property type="term" value="P:proteolysis"/>
    <property type="evidence" value="ECO:0007669"/>
    <property type="project" value="InterPro"/>
</dbReference>
<evidence type="ECO:0000259" key="1">
    <source>
        <dbReference type="PROSITE" id="PS50240"/>
    </source>
</evidence>
<gene>
    <name evidence="2" type="ORF">RR46_03574</name>
</gene>
<dbReference type="AlphaFoldDB" id="A0A194QD88"/>
<dbReference type="GO" id="GO:0004252">
    <property type="term" value="F:serine-type endopeptidase activity"/>
    <property type="evidence" value="ECO:0007669"/>
    <property type="project" value="InterPro"/>
</dbReference>
<evidence type="ECO:0000313" key="2">
    <source>
        <dbReference type="EMBL" id="KPJ03508.1"/>
    </source>
</evidence>
<dbReference type="SUPFAM" id="SSF50494">
    <property type="entry name" value="Trypsin-like serine proteases"/>
    <property type="match status" value="1"/>
</dbReference>
<dbReference type="InterPro" id="IPR009003">
    <property type="entry name" value="Peptidase_S1_PA"/>
</dbReference>
<keyword evidence="3" id="KW-1185">Reference proteome</keyword>
<dbReference type="InterPro" id="IPR001254">
    <property type="entry name" value="Trypsin_dom"/>
</dbReference>
<evidence type="ECO:0000313" key="3">
    <source>
        <dbReference type="Proteomes" id="UP000053268"/>
    </source>
</evidence>